<dbReference type="Proteomes" id="UP000196710">
    <property type="component" value="Chromosome"/>
</dbReference>
<dbReference type="GO" id="GO:0005524">
    <property type="term" value="F:ATP binding"/>
    <property type="evidence" value="ECO:0007669"/>
    <property type="project" value="UniProtKB-KW"/>
</dbReference>
<comment type="catalytic activity">
    <reaction evidence="2">
        <text>cytidine(34) in elongator tRNA(Met) + acetate + ATP = N(4)-acetylcytidine(34) in elongator tRNA(Met) + AMP + diphosphate</text>
        <dbReference type="Rhea" id="RHEA:58144"/>
        <dbReference type="Rhea" id="RHEA-COMP:10693"/>
        <dbReference type="Rhea" id="RHEA-COMP:10694"/>
        <dbReference type="ChEBI" id="CHEBI:30089"/>
        <dbReference type="ChEBI" id="CHEBI:30616"/>
        <dbReference type="ChEBI" id="CHEBI:33019"/>
        <dbReference type="ChEBI" id="CHEBI:74900"/>
        <dbReference type="ChEBI" id="CHEBI:82748"/>
        <dbReference type="ChEBI" id="CHEBI:456215"/>
    </reaction>
</comment>
<keyword evidence="2" id="KW-0547">Nucleotide-binding</keyword>
<reference evidence="4 6" key="3">
    <citation type="submission" date="2020-11" db="EMBL/GenBank/DDBJ databases">
        <title>Closed and high quality bacterial genomes of the OMM12 community.</title>
        <authorList>
            <person name="Marbouty M."/>
            <person name="Lamy-Besnier Q."/>
            <person name="Debarbieux L."/>
            <person name="Koszul R."/>
        </authorList>
    </citation>
    <scope>NUCLEOTIDE SEQUENCE [LARGE SCALE GENOMIC DNA]</scope>
    <source>
        <strain evidence="4 6">KB18</strain>
    </source>
</reference>
<name>A0A1Z2XMK8_9FIRM</name>
<dbReference type="InterPro" id="IPR008513">
    <property type="entry name" value="tRNA(Met)_cyd_acetate_ligase"/>
</dbReference>
<dbReference type="SUPFAM" id="SSF52374">
    <property type="entry name" value="Nucleotidylyl transferase"/>
    <property type="match status" value="1"/>
</dbReference>
<evidence type="ECO:0000313" key="5">
    <source>
        <dbReference type="Proteomes" id="UP000196710"/>
    </source>
</evidence>
<evidence type="ECO:0000313" key="3">
    <source>
        <dbReference type="EMBL" id="ASB39665.1"/>
    </source>
</evidence>
<dbReference type="GO" id="GO:0000049">
    <property type="term" value="F:tRNA binding"/>
    <property type="evidence" value="ECO:0007669"/>
    <property type="project" value="UniProtKB-KW"/>
</dbReference>
<dbReference type="EMBL" id="CP021422">
    <property type="protein sequence ID" value="ASB39665.1"/>
    <property type="molecule type" value="Genomic_DNA"/>
</dbReference>
<dbReference type="EC" id="6.3.4.-" evidence="2"/>
<comment type="subcellular location">
    <subcellularLocation>
        <location evidence="2">Cytoplasm</location>
    </subcellularLocation>
</comment>
<keyword evidence="1 2" id="KW-0819">tRNA processing</keyword>
<dbReference type="GO" id="GO:0005737">
    <property type="term" value="C:cytoplasm"/>
    <property type="evidence" value="ECO:0007669"/>
    <property type="project" value="UniProtKB-SubCell"/>
</dbReference>
<dbReference type="Gene3D" id="3.40.50.620">
    <property type="entry name" value="HUPs"/>
    <property type="match status" value="1"/>
</dbReference>
<dbReference type="Pfam" id="PF05636">
    <property type="entry name" value="HIGH_NTase1"/>
    <property type="match status" value="1"/>
</dbReference>
<evidence type="ECO:0000256" key="2">
    <source>
        <dbReference type="HAMAP-Rule" id="MF_01539"/>
    </source>
</evidence>
<dbReference type="GO" id="GO:0016879">
    <property type="term" value="F:ligase activity, forming carbon-nitrogen bonds"/>
    <property type="evidence" value="ECO:0007669"/>
    <property type="project" value="UniProtKB-UniRule"/>
</dbReference>
<keyword evidence="5" id="KW-1185">Reference proteome</keyword>
<dbReference type="AlphaFoldDB" id="A0A1Z2XMK8"/>
<accession>A0A1Z2XMK8</accession>
<feature type="binding site" evidence="2">
    <location>
        <begin position="11"/>
        <end position="24"/>
    </location>
    <ligand>
        <name>ATP</name>
        <dbReference type="ChEBI" id="CHEBI:30616"/>
    </ligand>
</feature>
<keyword evidence="2" id="KW-0820">tRNA-binding</keyword>
<dbReference type="HAMAP" id="MF_01539">
    <property type="entry name" value="TmcAL"/>
    <property type="match status" value="1"/>
</dbReference>
<evidence type="ECO:0000313" key="6">
    <source>
        <dbReference type="Proteomes" id="UP000596035"/>
    </source>
</evidence>
<reference evidence="3" key="1">
    <citation type="journal article" date="2017" name="Genome Announc.">
        <title>High-Quality Whole-Genome Sequences of the Oligo-Mouse-Microbiota Bacterial Community.</title>
        <authorList>
            <person name="Garzetti D."/>
            <person name="Brugiroux S."/>
            <person name="Bunk B."/>
            <person name="Pukall R."/>
            <person name="McCoy K.D."/>
            <person name="Macpherson A.J."/>
            <person name="Stecher B."/>
        </authorList>
    </citation>
    <scope>NUCLEOTIDE SEQUENCE</scope>
    <source>
        <strain evidence="3">KB18</strain>
    </source>
</reference>
<evidence type="ECO:0000313" key="4">
    <source>
        <dbReference type="EMBL" id="QQR28959.1"/>
    </source>
</evidence>
<dbReference type="EMBL" id="CP065321">
    <property type="protein sequence ID" value="QQR28959.1"/>
    <property type="molecule type" value="Genomic_DNA"/>
</dbReference>
<dbReference type="InterPro" id="IPR014729">
    <property type="entry name" value="Rossmann-like_a/b/a_fold"/>
</dbReference>
<dbReference type="KEGG" id="amur:ADH66_02705"/>
<protein>
    <recommendedName>
        <fullName evidence="2">tRNA(Met) cytidine acetate ligase</fullName>
        <ecNumber evidence="2">6.3.4.-</ecNumber>
    </recommendedName>
</protein>
<keyword evidence="2" id="KW-0436">Ligase</keyword>
<comment type="function">
    <text evidence="2">Catalyzes the formation of N(4)-acetylcytidine (ac(4)C) at the wobble position of elongator tRNA(Met), using acetate and ATP as substrates. First activates an acetate ion to form acetyladenylate (Ac-AMP) and then transfers the acetyl group to tRNA to form ac(4)C34.</text>
</comment>
<keyword evidence="2" id="KW-0067">ATP-binding</keyword>
<gene>
    <name evidence="2" type="primary">tmcAL</name>
    <name evidence="3" type="ORF">ADH66_02705</name>
    <name evidence="4" type="ORF">I5Q82_12755</name>
</gene>
<dbReference type="GO" id="GO:0006400">
    <property type="term" value="P:tRNA modification"/>
    <property type="evidence" value="ECO:0007669"/>
    <property type="project" value="UniProtKB-UniRule"/>
</dbReference>
<feature type="binding site" evidence="2">
    <location>
        <position position="186"/>
    </location>
    <ligand>
        <name>ATP</name>
        <dbReference type="ChEBI" id="CHEBI:30616"/>
    </ligand>
</feature>
<comment type="caution">
    <text evidence="2">Lacks conserved residue(s) required for the propagation of feature annotation.</text>
</comment>
<feature type="binding site" evidence="2">
    <location>
        <position position="161"/>
    </location>
    <ligand>
        <name>ATP</name>
        <dbReference type="ChEBI" id="CHEBI:30616"/>
    </ligand>
</feature>
<sequence length="391" mass="42015">MPQKNALSAIICEFDPLHYGHRLLLERARAFGNPVVCVMSGNFVQRGGPSMLDKWERARLALLNGADLVVELPLSWACAGAERFAGGGVALAAALGAGPLCFGSEVPDIDLLQRIAEALLSEEFSQALGEGPPNLGFAARRQLAIEKLLGSEAGFALSRPNANLGIEYCKAILCQGAALEPTAIKREGAGHDEAGGESGPLSGSEIRRRALSGGDLHGLVPESTLRCVEAARREGRLADIAYLERAILSRLRAMPKEELAALPDLSEGIEHRLFRAAGQARSLEELYVLTKVKRVSHARVRRLVLWAFLGVRAPLMGLPPYLRALGGTKKGLELLKASRLPVVVRSSDIGRLSHGAQDIFRLEALADDLYALAAPTIQPTGRDYTEGFIRL</sequence>
<organism evidence="4 6">
    <name type="scientific">Acutalibacter muris</name>
    <dbReference type="NCBI Taxonomy" id="1796620"/>
    <lineage>
        <taxon>Bacteria</taxon>
        <taxon>Bacillati</taxon>
        <taxon>Bacillota</taxon>
        <taxon>Clostridia</taxon>
        <taxon>Eubacteriales</taxon>
        <taxon>Acutalibacteraceae</taxon>
        <taxon>Acutalibacter</taxon>
    </lineage>
</organism>
<keyword evidence="2" id="KW-0963">Cytoplasm</keyword>
<reference evidence="5" key="2">
    <citation type="submission" date="2017-05" db="EMBL/GenBank/DDBJ databases">
        <title>Improved OligoMM genomes.</title>
        <authorList>
            <person name="Garzetti D."/>
        </authorList>
    </citation>
    <scope>NUCLEOTIDE SEQUENCE [LARGE SCALE GENOMIC DNA]</scope>
    <source>
        <strain evidence="5">KB18</strain>
    </source>
</reference>
<dbReference type="PANTHER" id="PTHR37825:SF1">
    <property type="entry name" value="TRNA(MET) CYTIDINE ACETATE LIGASE"/>
    <property type="match status" value="1"/>
</dbReference>
<proteinExistence type="inferred from homology"/>
<feature type="binding site" evidence="2">
    <location>
        <position position="103"/>
    </location>
    <ligand>
        <name>ATP</name>
        <dbReference type="ChEBI" id="CHEBI:30616"/>
    </ligand>
</feature>
<dbReference type="Proteomes" id="UP000596035">
    <property type="component" value="Chromosome"/>
</dbReference>
<keyword evidence="2" id="KW-0694">RNA-binding</keyword>
<comment type="similarity">
    <text evidence="2">Belongs to the TmcAL family.</text>
</comment>
<dbReference type="PANTHER" id="PTHR37825">
    <property type="entry name" value="TRNA(MET) CYTIDINE ACETATE LIGASE"/>
    <property type="match status" value="1"/>
</dbReference>
<dbReference type="RefSeq" id="WP_066535974.1">
    <property type="nucleotide sequence ID" value="NZ_CP021422.1"/>
</dbReference>
<evidence type="ECO:0000256" key="1">
    <source>
        <dbReference type="ARBA" id="ARBA00022694"/>
    </source>
</evidence>